<dbReference type="GO" id="GO:0006281">
    <property type="term" value="P:DNA repair"/>
    <property type="evidence" value="ECO:0007669"/>
    <property type="project" value="UniProtKB-KW"/>
</dbReference>
<dbReference type="InterPro" id="IPR012340">
    <property type="entry name" value="NA-bd_OB-fold"/>
</dbReference>
<dbReference type="CDD" id="cd08041">
    <property type="entry name" value="OBF_kDNA_ligase_like"/>
    <property type="match status" value="1"/>
</dbReference>
<proteinExistence type="predicted"/>
<keyword evidence="3" id="KW-0235">DNA replication</keyword>
<evidence type="ECO:0000313" key="10">
    <source>
        <dbReference type="Proteomes" id="UP000194136"/>
    </source>
</evidence>
<dbReference type="NCBIfam" id="NF006592">
    <property type="entry name" value="PRK09125.1"/>
    <property type="match status" value="1"/>
</dbReference>
<dbReference type="PANTHER" id="PTHR47810">
    <property type="entry name" value="DNA LIGASE"/>
    <property type="match status" value="1"/>
</dbReference>
<comment type="catalytic activity">
    <reaction evidence="6">
        <text>ATP + (deoxyribonucleotide)n-3'-hydroxyl + 5'-phospho-(deoxyribonucleotide)m = (deoxyribonucleotide)n+m + AMP + diphosphate.</text>
        <dbReference type="EC" id="6.5.1.1"/>
    </reaction>
</comment>
<dbReference type="Pfam" id="PF01068">
    <property type="entry name" value="DNA_ligase_A_M"/>
    <property type="match status" value="1"/>
</dbReference>
<accession>A0AA34TNP5</accession>
<evidence type="ECO:0000256" key="3">
    <source>
        <dbReference type="ARBA" id="ARBA00022705"/>
    </source>
</evidence>
<evidence type="ECO:0000259" key="8">
    <source>
        <dbReference type="Pfam" id="PF14743"/>
    </source>
</evidence>
<dbReference type="Pfam" id="PF14743">
    <property type="entry name" value="DNA_ligase_OB_2"/>
    <property type="match status" value="1"/>
</dbReference>
<dbReference type="Gene3D" id="3.30.1490.70">
    <property type="match status" value="1"/>
</dbReference>
<evidence type="ECO:0000256" key="5">
    <source>
        <dbReference type="ARBA" id="ARBA00023204"/>
    </source>
</evidence>
<dbReference type="InterPro" id="IPR012310">
    <property type="entry name" value="DNA_ligase_ATP-dep_cent"/>
</dbReference>
<dbReference type="Gene3D" id="3.30.470.30">
    <property type="entry name" value="DNA ligase/mRNA capping enzyme"/>
    <property type="match status" value="1"/>
</dbReference>
<dbReference type="InterPro" id="IPR016059">
    <property type="entry name" value="DNA_ligase_ATP-dep_CS"/>
</dbReference>
<evidence type="ECO:0000259" key="7">
    <source>
        <dbReference type="Pfam" id="PF01068"/>
    </source>
</evidence>
<feature type="domain" description="DNA ligase OB-like" evidence="8">
    <location>
        <begin position="225"/>
        <end position="287"/>
    </location>
</feature>
<dbReference type="AlphaFoldDB" id="A0AA34TNP5"/>
<evidence type="ECO:0000256" key="6">
    <source>
        <dbReference type="ARBA" id="ARBA00034003"/>
    </source>
</evidence>
<reference evidence="9 10" key="1">
    <citation type="submission" date="2016-10" db="EMBL/GenBank/DDBJ databases">
        <title>The High Quality Genome of Vibrio splendidus K08M4.</title>
        <authorList>
            <person name="Wendling C."/>
            <person name="Chibani C.M."/>
            <person name="Hertel R."/>
            <person name="Sproer C."/>
            <person name="Bunk B."/>
            <person name="Overmann J."/>
            <person name="Roth O."/>
            <person name="Liesegang H."/>
        </authorList>
    </citation>
    <scope>NUCLEOTIDE SEQUENCE [LARGE SCALE GENOMIC DNA]</scope>
    <source>
        <strain evidence="9 10">K08M4</strain>
    </source>
</reference>
<dbReference type="KEGG" id="vsy:K08M4_14850"/>
<dbReference type="GO" id="GO:0005524">
    <property type="term" value="F:ATP binding"/>
    <property type="evidence" value="ECO:0007669"/>
    <property type="project" value="InterPro"/>
</dbReference>
<dbReference type="SUPFAM" id="SSF50249">
    <property type="entry name" value="Nucleic acid-binding proteins"/>
    <property type="match status" value="1"/>
</dbReference>
<dbReference type="Gene3D" id="2.40.50.140">
    <property type="entry name" value="Nucleic acid-binding proteins"/>
    <property type="match status" value="1"/>
</dbReference>
<evidence type="ECO:0000313" key="9">
    <source>
        <dbReference type="EMBL" id="ARP38240.1"/>
    </source>
</evidence>
<keyword evidence="10" id="KW-1185">Reference proteome</keyword>
<dbReference type="PANTHER" id="PTHR47810:SF1">
    <property type="entry name" value="DNA LIGASE B"/>
    <property type="match status" value="1"/>
</dbReference>
<dbReference type="PROSITE" id="PS00333">
    <property type="entry name" value="DNA_LIGASE_A2"/>
    <property type="match status" value="1"/>
</dbReference>
<dbReference type="Proteomes" id="UP000194136">
    <property type="component" value="Chromosome 1"/>
</dbReference>
<keyword evidence="2 9" id="KW-0436">Ligase</keyword>
<protein>
    <submittedName>
        <fullName evidence="9">DNA ligase</fullName>
    </submittedName>
</protein>
<dbReference type="GO" id="GO:0003910">
    <property type="term" value="F:DNA ligase (ATP) activity"/>
    <property type="evidence" value="ECO:0007669"/>
    <property type="project" value="UniProtKB-EC"/>
</dbReference>
<dbReference type="GO" id="GO:0006310">
    <property type="term" value="P:DNA recombination"/>
    <property type="evidence" value="ECO:0007669"/>
    <property type="project" value="InterPro"/>
</dbReference>
<evidence type="ECO:0000256" key="2">
    <source>
        <dbReference type="ARBA" id="ARBA00022598"/>
    </source>
</evidence>
<evidence type="ECO:0000256" key="1">
    <source>
        <dbReference type="ARBA" id="ARBA00001968"/>
    </source>
</evidence>
<gene>
    <name evidence="9" type="ORF">K08M4_14850</name>
</gene>
<evidence type="ECO:0000256" key="4">
    <source>
        <dbReference type="ARBA" id="ARBA00022763"/>
    </source>
</evidence>
<sequence>MLTTTVINTEQVMRLTKLAIATLWACSLSSHSSYLPPDHLVLANTYQQGIDVSEYWKSEKLDGIRALWDGQHLYTRNGNRIYSPKWFTKKLPKVHLEGELWAGRGKFHLVQSTVLDHTPSDVAWRQIDFMLFDMPEATGNYQKRYYNILHWVSVIGERHVSYIEHVPIQNEEALFYQLDNVDERNGEGLMLRKITSRYQAGRSNDLLKLKRHHDAEATVIGYKGGTGKYKGMMGSILVHTEEGVEFYIGSGFSDKMRLAPPEIGSRITFRYNGFTQNGKPKFARFVREKSEY</sequence>
<dbReference type="CDD" id="cd07896">
    <property type="entry name" value="Adenylation_kDNA_ligase_like"/>
    <property type="match status" value="1"/>
</dbReference>
<dbReference type="GO" id="GO:0006260">
    <property type="term" value="P:DNA replication"/>
    <property type="evidence" value="ECO:0007669"/>
    <property type="project" value="UniProtKB-KW"/>
</dbReference>
<keyword evidence="4" id="KW-0227">DNA damage</keyword>
<dbReference type="SUPFAM" id="SSF56091">
    <property type="entry name" value="DNA ligase/mRNA capping enzyme, catalytic domain"/>
    <property type="match status" value="1"/>
</dbReference>
<keyword evidence="5" id="KW-0234">DNA repair</keyword>
<feature type="domain" description="ATP-dependent DNA ligase family profile" evidence="7">
    <location>
        <begin position="59"/>
        <end position="210"/>
    </location>
</feature>
<dbReference type="InterPro" id="IPR029319">
    <property type="entry name" value="DNA_ligase_OB"/>
</dbReference>
<name>A0AA34TNP5_9VIBR</name>
<dbReference type="InterPro" id="IPR050326">
    <property type="entry name" value="NAD_dep_DNA_ligaseB"/>
</dbReference>
<dbReference type="EMBL" id="CP017916">
    <property type="protein sequence ID" value="ARP38240.1"/>
    <property type="molecule type" value="Genomic_DNA"/>
</dbReference>
<comment type="cofactor">
    <cofactor evidence="1">
        <name>a divalent metal cation</name>
        <dbReference type="ChEBI" id="CHEBI:60240"/>
    </cofactor>
</comment>
<organism evidence="9 10">
    <name type="scientific">Vibrio syngnathi</name>
    <dbReference type="NCBI Taxonomy" id="3034029"/>
    <lineage>
        <taxon>Bacteria</taxon>
        <taxon>Pseudomonadati</taxon>
        <taxon>Pseudomonadota</taxon>
        <taxon>Gammaproteobacteria</taxon>
        <taxon>Vibrionales</taxon>
        <taxon>Vibrionaceae</taxon>
        <taxon>Vibrio</taxon>
    </lineage>
</organism>